<sequence length="301" mass="32289">MPRTFEVPRQRAEVWIVDVATGASRLVLTARDRLVEAPSWTPDGRWLVVNGDGRLFRVPAALGGGTDADLVEIDLGGLPPVNNDHVLAPDGRTAYVSCEDGHLYAVPLDAACDRSGVPRRVSEDRGEDFAHYLHGVSPDGATLAYVGMRRLPDGVRTDIHLVPVEGGDVVALTDDEHADDGCEFSADGAWVWFSSEREADVPGHAQLFRVPAAGGTPECMTHGERVDWFPHPAPDGRVAYVSFPPGTLGHPADVDVLVRLREVDGTVRDLAAVHGGQGTMNVPSWSPDGSHLAYVAYPVEA</sequence>
<dbReference type="Proteomes" id="UP000231693">
    <property type="component" value="Unassembled WGS sequence"/>
</dbReference>
<accession>A0A2M9CEQ2</accession>
<dbReference type="Pfam" id="PF07676">
    <property type="entry name" value="PD40"/>
    <property type="match status" value="2"/>
</dbReference>
<dbReference type="InterPro" id="IPR011659">
    <property type="entry name" value="WD40"/>
</dbReference>
<evidence type="ECO:0000313" key="2">
    <source>
        <dbReference type="Proteomes" id="UP000231693"/>
    </source>
</evidence>
<reference evidence="1 2" key="1">
    <citation type="submission" date="2017-11" db="EMBL/GenBank/DDBJ databases">
        <title>Genomic Encyclopedia of Archaeal and Bacterial Type Strains, Phase II (KMG-II): From Individual Species to Whole Genera.</title>
        <authorList>
            <person name="Goeker M."/>
        </authorList>
    </citation>
    <scope>NUCLEOTIDE SEQUENCE [LARGE SCALE GENOMIC DNA]</scope>
    <source>
        <strain evidence="1 2">DSM 25478</strain>
    </source>
</reference>
<dbReference type="Gene3D" id="2.120.10.30">
    <property type="entry name" value="TolB, C-terminal domain"/>
    <property type="match status" value="1"/>
</dbReference>
<gene>
    <name evidence="1" type="ORF">CLV28_2176</name>
</gene>
<dbReference type="EMBL" id="PGFE01000003">
    <property type="protein sequence ID" value="PJJ70342.1"/>
    <property type="molecule type" value="Genomic_DNA"/>
</dbReference>
<dbReference type="AlphaFoldDB" id="A0A2M9CEQ2"/>
<protein>
    <submittedName>
        <fullName evidence="1">WD40 repeat protein</fullName>
    </submittedName>
</protein>
<dbReference type="OrthoDB" id="262125at2"/>
<keyword evidence="2" id="KW-1185">Reference proteome</keyword>
<dbReference type="SUPFAM" id="SSF82171">
    <property type="entry name" value="DPP6 N-terminal domain-like"/>
    <property type="match status" value="1"/>
</dbReference>
<dbReference type="RefSeq" id="WP_100423333.1">
    <property type="nucleotide sequence ID" value="NZ_BOOX01000001.1"/>
</dbReference>
<name>A0A2M9CEQ2_9CELL</name>
<proteinExistence type="predicted"/>
<comment type="caution">
    <text evidence="1">The sequence shown here is derived from an EMBL/GenBank/DDBJ whole genome shotgun (WGS) entry which is preliminary data.</text>
</comment>
<dbReference type="InterPro" id="IPR011042">
    <property type="entry name" value="6-blade_b-propeller_TolB-like"/>
</dbReference>
<organism evidence="1 2">
    <name type="scientific">Sediminihabitans luteus</name>
    <dbReference type="NCBI Taxonomy" id="1138585"/>
    <lineage>
        <taxon>Bacteria</taxon>
        <taxon>Bacillati</taxon>
        <taxon>Actinomycetota</taxon>
        <taxon>Actinomycetes</taxon>
        <taxon>Micrococcales</taxon>
        <taxon>Cellulomonadaceae</taxon>
        <taxon>Sediminihabitans</taxon>
    </lineage>
</organism>
<evidence type="ECO:0000313" key="1">
    <source>
        <dbReference type="EMBL" id="PJJ70342.1"/>
    </source>
</evidence>